<evidence type="ECO:0000256" key="17">
    <source>
        <dbReference type="ARBA" id="ARBA00038934"/>
    </source>
</evidence>
<evidence type="ECO:0000256" key="12">
    <source>
        <dbReference type="ARBA" id="ARBA00023056"/>
    </source>
</evidence>
<evidence type="ECO:0000256" key="13">
    <source>
        <dbReference type="ARBA" id="ARBA00023136"/>
    </source>
</evidence>
<comment type="function">
    <text evidence="21">Self-glucosylating initiator of glycogen synthesis. It catalyzes the formation of a short alpha (1,4)-glucosyl chain covalently attached via a glucose 1-O-tyrosyl linkage to internal tyrosine residues and these chains act as primers for the elongation reaction catalyzed by glycogen synthase.</text>
</comment>
<evidence type="ECO:0000256" key="5">
    <source>
        <dbReference type="ARBA" id="ARBA00008763"/>
    </source>
</evidence>
<comment type="similarity">
    <text evidence="16">Belongs to the glycosyltransferase 8 family. Glycogenin subfamily.</text>
</comment>
<sequence length="773" mass="83531">MIGVLQEGFDLSDALGGDDEVAPTPAKPKEEPKAPEDPKSEGELDLFDAVPPEEPKPTPKPPKKPSSGDAGGGDGFDLGDALGPDPNPKPDKPVVNPPPSGGGGGTFDINDLADAGGDGYKPDESPGGGGGGSNPGYDPNDGAEEPQAAGSGKVAGIASAIGVALLGAASSYFAYQKKKLCFKIQGGVDPESGKGQQGNQSDPQVPIQNGMSLPAAVSHSSCKYLRFHSSSRDVMHLCPPLTVPHTPHERPAAVNREAFITLATTNSYCMGATVVARSLRRHGTTRSIVVMVTPNVSEQSRLALQSVFDEVITVDVMDSEDRLNLSLLGRPELGITFTKIHCWTLTQYSKCVFLDADTLVLCNVDELFHRDELSAAPDPGWPDCFNSGVFVFRPSLHTHHRLLEHARQHGSFDGGDQGLLNSFFSGWPVEDISKHLPFIYNLSASSLYSYLPAFQQFGHDAKIVHFLGSVKPWSSSSQREGGHSNMEQFLSLWKSAIVHVWQRLCRFPLQTLEQNIPPMSLPSSATEFGRSTQKKEAKMPVVLKMKKRKAKLPVKGKLVNSGPLPAHLSPLQKGLHAPPDPEIPDTTYVCPAQGLVPSLNVLPCFAGPKAKAKVQKRKAKVPGKENSNISDSLPANLPPLQSELRLPSDPETVSPETIQTREAKVPVKEILDISDSLPTPLPPLLNVLDLPSDTETGSEEDSPPKRTQTQDLASEEEEPEDSDELSDIEELPRAEETEAERLEHRLLWEAGQADYLGRDAFKNIQKMLDRFLD</sequence>
<dbReference type="FunFam" id="3.90.550.10:FF:000092">
    <property type="entry name" value="Glycogenin 2"/>
    <property type="match status" value="1"/>
</dbReference>
<proteinExistence type="inferred from homology"/>
<dbReference type="InterPro" id="IPR050587">
    <property type="entry name" value="GNT1/Glycosyltrans_8"/>
</dbReference>
<dbReference type="GO" id="GO:0005737">
    <property type="term" value="C:cytoplasm"/>
    <property type="evidence" value="ECO:0007669"/>
    <property type="project" value="UniProtKB-SubCell"/>
</dbReference>
<keyword evidence="13" id="KW-0472">Membrane</keyword>
<dbReference type="InterPro" id="IPR002495">
    <property type="entry name" value="Glyco_trans_8"/>
</dbReference>
<evidence type="ECO:0000256" key="15">
    <source>
        <dbReference type="ARBA" id="ARBA00023211"/>
    </source>
</evidence>
<evidence type="ECO:0000313" key="24">
    <source>
        <dbReference type="Proteomes" id="UP001228049"/>
    </source>
</evidence>
<keyword evidence="14" id="KW-0325">Glycoprotein</keyword>
<evidence type="ECO:0000256" key="20">
    <source>
        <dbReference type="ARBA" id="ARBA00049637"/>
    </source>
</evidence>
<keyword evidence="9" id="KW-0479">Metal-binding</keyword>
<dbReference type="CDD" id="cd02537">
    <property type="entry name" value="GT8_Glycogenin"/>
    <property type="match status" value="1"/>
</dbReference>
<gene>
    <name evidence="23" type="ORF">KUDE01_001667</name>
</gene>
<dbReference type="Pfam" id="PF01501">
    <property type="entry name" value="Glyco_transf_8"/>
    <property type="match status" value="1"/>
</dbReference>
<dbReference type="GO" id="GO:0008466">
    <property type="term" value="F:glycogenin glucosyltransferase activity"/>
    <property type="evidence" value="ECO:0007669"/>
    <property type="project" value="UniProtKB-EC"/>
</dbReference>
<evidence type="ECO:0000256" key="6">
    <source>
        <dbReference type="ARBA" id="ARBA00022490"/>
    </source>
</evidence>
<evidence type="ECO:0000256" key="7">
    <source>
        <dbReference type="ARBA" id="ARBA00022679"/>
    </source>
</evidence>
<dbReference type="GO" id="GO:0005978">
    <property type="term" value="P:glycogen biosynthetic process"/>
    <property type="evidence" value="ECO:0007669"/>
    <property type="project" value="UniProtKB-KW"/>
</dbReference>
<evidence type="ECO:0000256" key="19">
    <source>
        <dbReference type="ARBA" id="ARBA00047924"/>
    </source>
</evidence>
<dbReference type="GO" id="GO:0016020">
    <property type="term" value="C:membrane"/>
    <property type="evidence" value="ECO:0007669"/>
    <property type="project" value="UniProtKB-SubCell"/>
</dbReference>
<dbReference type="InterPro" id="IPR022078">
    <property type="entry name" value="CD99L2"/>
</dbReference>
<protein>
    <recommendedName>
        <fullName evidence="17">glycogenin glucosyltransferase</fullName>
        <ecNumber evidence="17">2.4.1.186</ecNumber>
    </recommendedName>
</protein>
<evidence type="ECO:0000256" key="18">
    <source>
        <dbReference type="ARBA" id="ARBA00047374"/>
    </source>
</evidence>
<feature type="region of interest" description="Disordered" evidence="22">
    <location>
        <begin position="615"/>
        <end position="661"/>
    </location>
</feature>
<keyword evidence="24" id="KW-1185">Reference proteome</keyword>
<evidence type="ECO:0000256" key="4">
    <source>
        <dbReference type="ARBA" id="ARBA00004964"/>
    </source>
</evidence>
<feature type="region of interest" description="Disordered" evidence="22">
    <location>
        <begin position="1"/>
        <end position="149"/>
    </location>
</feature>
<organism evidence="23 24">
    <name type="scientific">Dissostichus eleginoides</name>
    <name type="common">Patagonian toothfish</name>
    <name type="synonym">Dissostichus amissus</name>
    <dbReference type="NCBI Taxonomy" id="100907"/>
    <lineage>
        <taxon>Eukaryota</taxon>
        <taxon>Metazoa</taxon>
        <taxon>Chordata</taxon>
        <taxon>Craniata</taxon>
        <taxon>Vertebrata</taxon>
        <taxon>Euteleostomi</taxon>
        <taxon>Actinopterygii</taxon>
        <taxon>Neopterygii</taxon>
        <taxon>Teleostei</taxon>
        <taxon>Neoteleostei</taxon>
        <taxon>Acanthomorphata</taxon>
        <taxon>Eupercaria</taxon>
        <taxon>Perciformes</taxon>
        <taxon>Notothenioidei</taxon>
        <taxon>Nototheniidae</taxon>
        <taxon>Dissostichus</taxon>
    </lineage>
</organism>
<dbReference type="InterPro" id="IPR029044">
    <property type="entry name" value="Nucleotide-diphossugar_trans"/>
</dbReference>
<comment type="subcellular location">
    <subcellularLocation>
        <location evidence="3">Cytoplasm</location>
    </subcellularLocation>
    <subcellularLocation>
        <location evidence="2">Membrane</location>
        <topology evidence="2">Single-pass type I membrane protein</topology>
    </subcellularLocation>
</comment>
<feature type="region of interest" description="Disordered" evidence="22">
    <location>
        <begin position="674"/>
        <end position="738"/>
    </location>
</feature>
<keyword evidence="7" id="KW-0808">Transferase</keyword>
<evidence type="ECO:0000256" key="9">
    <source>
        <dbReference type="ARBA" id="ARBA00022723"/>
    </source>
</evidence>
<feature type="compositionally biased region" description="Low complexity" evidence="22">
    <location>
        <begin position="674"/>
        <end position="693"/>
    </location>
</feature>
<evidence type="ECO:0000256" key="8">
    <source>
        <dbReference type="ARBA" id="ARBA00022692"/>
    </source>
</evidence>
<comment type="catalytic activity">
    <reaction evidence="19">
        <text>L-tyrosyl-[glycogenin] + UDP-alpha-D-glucose = alpha-D-glucosyl-L-tyrosyl-[glycogenin] + UDP + H(+)</text>
        <dbReference type="Rhea" id="RHEA:23360"/>
        <dbReference type="Rhea" id="RHEA-COMP:14604"/>
        <dbReference type="Rhea" id="RHEA-COMP:14605"/>
        <dbReference type="ChEBI" id="CHEBI:15378"/>
        <dbReference type="ChEBI" id="CHEBI:46858"/>
        <dbReference type="ChEBI" id="CHEBI:58223"/>
        <dbReference type="ChEBI" id="CHEBI:58885"/>
        <dbReference type="ChEBI" id="CHEBI:140573"/>
        <dbReference type="EC" id="2.4.1.186"/>
    </reaction>
    <physiologicalReaction direction="left-to-right" evidence="19">
        <dbReference type="Rhea" id="RHEA:23361"/>
    </physiologicalReaction>
</comment>
<dbReference type="Pfam" id="PF12301">
    <property type="entry name" value="CD99L2"/>
    <property type="match status" value="1"/>
</dbReference>
<keyword evidence="12" id="KW-0320">Glycogen biosynthesis</keyword>
<reference evidence="23" key="1">
    <citation type="submission" date="2023-04" db="EMBL/GenBank/DDBJ databases">
        <title>Chromosome-level genome of Chaenocephalus aceratus.</title>
        <authorList>
            <person name="Park H."/>
        </authorList>
    </citation>
    <scope>NUCLEOTIDE SEQUENCE</scope>
    <source>
        <strain evidence="23">DE</strain>
        <tissue evidence="23">Muscle</tissue>
    </source>
</reference>
<evidence type="ECO:0000256" key="16">
    <source>
        <dbReference type="ARBA" id="ARBA00038162"/>
    </source>
</evidence>
<dbReference type="GO" id="GO:0046872">
    <property type="term" value="F:metal ion binding"/>
    <property type="evidence" value="ECO:0007669"/>
    <property type="project" value="UniProtKB-KW"/>
</dbReference>
<evidence type="ECO:0000256" key="22">
    <source>
        <dbReference type="SAM" id="MobiDB-lite"/>
    </source>
</evidence>
<dbReference type="Gene3D" id="3.90.550.10">
    <property type="entry name" value="Spore Coat Polysaccharide Biosynthesis Protein SpsA, Chain A"/>
    <property type="match status" value="1"/>
</dbReference>
<keyword evidence="15" id="KW-0464">Manganese</keyword>
<keyword evidence="11" id="KW-1133">Transmembrane helix</keyword>
<comment type="function">
    <text evidence="20">Glycogenin participates in the glycogen biosynthetic process along with glycogen synthase and glycogen branching enzyme. It catalyzes the formation of a short alpha (1,4)-glucosyl chain covalently attached via a glucose 1-O-tyrosyl linkage to internal tyrosine residues and these chains act as primers for the elongation reaction catalyzed by glycogen synthase.</text>
</comment>
<evidence type="ECO:0000256" key="21">
    <source>
        <dbReference type="ARBA" id="ARBA00057883"/>
    </source>
</evidence>
<evidence type="ECO:0000313" key="23">
    <source>
        <dbReference type="EMBL" id="KAK1876343.1"/>
    </source>
</evidence>
<evidence type="ECO:0000256" key="3">
    <source>
        <dbReference type="ARBA" id="ARBA00004496"/>
    </source>
</evidence>
<comment type="pathway">
    <text evidence="4">Glycan biosynthesis; glycogen biosynthesis.</text>
</comment>
<evidence type="ECO:0000256" key="10">
    <source>
        <dbReference type="ARBA" id="ARBA00022729"/>
    </source>
</evidence>
<feature type="compositionally biased region" description="Acidic residues" evidence="22">
    <location>
        <begin position="713"/>
        <end position="729"/>
    </location>
</feature>
<evidence type="ECO:0000256" key="1">
    <source>
        <dbReference type="ARBA" id="ARBA00001936"/>
    </source>
</evidence>
<evidence type="ECO:0000256" key="11">
    <source>
        <dbReference type="ARBA" id="ARBA00022989"/>
    </source>
</evidence>
<comment type="similarity">
    <text evidence="5">Belongs to the CD99 family.</text>
</comment>
<evidence type="ECO:0000256" key="2">
    <source>
        <dbReference type="ARBA" id="ARBA00004479"/>
    </source>
</evidence>
<dbReference type="EMBL" id="JASDAP010000028">
    <property type="protein sequence ID" value="KAK1876343.1"/>
    <property type="molecule type" value="Genomic_DNA"/>
</dbReference>
<dbReference type="EC" id="2.4.1.186" evidence="17"/>
<keyword evidence="6" id="KW-0963">Cytoplasm</keyword>
<comment type="cofactor">
    <cofactor evidence="1">
        <name>Mn(2+)</name>
        <dbReference type="ChEBI" id="CHEBI:29035"/>
    </cofactor>
</comment>
<keyword evidence="10" id="KW-0732">Signal</keyword>
<dbReference type="AlphaFoldDB" id="A0AAD9B596"/>
<dbReference type="Proteomes" id="UP001228049">
    <property type="component" value="Unassembled WGS sequence"/>
</dbReference>
<feature type="compositionally biased region" description="Basic and acidic residues" evidence="22">
    <location>
        <begin position="27"/>
        <end position="42"/>
    </location>
</feature>
<comment type="caution">
    <text evidence="23">The sequence shown here is derived from an EMBL/GenBank/DDBJ whole genome shotgun (WGS) entry which is preliminary data.</text>
</comment>
<accession>A0AAD9B596</accession>
<evidence type="ECO:0000256" key="14">
    <source>
        <dbReference type="ARBA" id="ARBA00023180"/>
    </source>
</evidence>
<keyword evidence="8" id="KW-0812">Transmembrane</keyword>
<dbReference type="SUPFAM" id="SSF53448">
    <property type="entry name" value="Nucleotide-diphospho-sugar transferases"/>
    <property type="match status" value="1"/>
</dbReference>
<comment type="catalytic activity">
    <reaction evidence="18">
        <text>[1,4-alpha-D-glucosyl](n)-L-tyrosyl-[glycogenin] + UDP-alpha-D-glucose = [1,4-alpha-D-glucosyl](n+1)-L-tyrosyl-[glycogenin] + UDP + H(+)</text>
        <dbReference type="Rhea" id="RHEA:56560"/>
        <dbReference type="Rhea" id="RHEA-COMP:14606"/>
        <dbReference type="Rhea" id="RHEA-COMP:14607"/>
        <dbReference type="ChEBI" id="CHEBI:15378"/>
        <dbReference type="ChEBI" id="CHEBI:58223"/>
        <dbReference type="ChEBI" id="CHEBI:58885"/>
        <dbReference type="ChEBI" id="CHEBI:140574"/>
        <dbReference type="EC" id="2.4.1.186"/>
    </reaction>
    <physiologicalReaction direction="left-to-right" evidence="18">
        <dbReference type="Rhea" id="RHEA:56561"/>
    </physiologicalReaction>
</comment>
<dbReference type="PANTHER" id="PTHR11183">
    <property type="entry name" value="GLYCOGENIN SUBFAMILY MEMBER"/>
    <property type="match status" value="1"/>
</dbReference>
<name>A0AAD9B596_DISEL</name>